<dbReference type="Proteomes" id="UP001248581">
    <property type="component" value="Chromosome"/>
</dbReference>
<dbReference type="InterPro" id="IPR036477">
    <property type="entry name" value="Formyl_transf_N_sf"/>
</dbReference>
<keyword evidence="3" id="KW-1185">Reference proteome</keyword>
<dbReference type="Pfam" id="PF00551">
    <property type="entry name" value="Formyl_trans_N"/>
    <property type="match status" value="1"/>
</dbReference>
<dbReference type="PANTHER" id="PTHR11138:SF5">
    <property type="entry name" value="METHIONYL-TRNA FORMYLTRANSFERASE, MITOCHONDRIAL"/>
    <property type="match status" value="1"/>
</dbReference>
<reference evidence="3" key="1">
    <citation type="submission" date="2023-09" db="EMBL/GenBank/DDBJ databases">
        <authorList>
            <person name="Li S."/>
            <person name="Li X."/>
            <person name="Zhang C."/>
            <person name="Zhao Z."/>
        </authorList>
    </citation>
    <scope>NUCLEOTIDE SEQUENCE [LARGE SCALE GENOMIC DNA]</scope>
    <source>
        <strain evidence="3">SQ345</strain>
    </source>
</reference>
<dbReference type="SUPFAM" id="SSF53328">
    <property type="entry name" value="Formyltransferase"/>
    <property type="match status" value="1"/>
</dbReference>
<dbReference type="GO" id="GO:0016740">
    <property type="term" value="F:transferase activity"/>
    <property type="evidence" value="ECO:0007669"/>
    <property type="project" value="UniProtKB-KW"/>
</dbReference>
<accession>A0ABY9TGK7</accession>
<keyword evidence="2" id="KW-0808">Transferase</keyword>
<evidence type="ECO:0000313" key="2">
    <source>
        <dbReference type="EMBL" id="WNC66935.1"/>
    </source>
</evidence>
<name>A0ABY9TGK7_9GAMM</name>
<protein>
    <submittedName>
        <fullName evidence="2">Formyl transferase</fullName>
    </submittedName>
</protein>
<feature type="domain" description="Formyl transferase N-terminal" evidence="1">
    <location>
        <begin position="98"/>
        <end position="191"/>
    </location>
</feature>
<gene>
    <name evidence="2" type="ORF">RI845_10335</name>
</gene>
<proteinExistence type="predicted"/>
<dbReference type="RefSeq" id="WP_348386100.1">
    <property type="nucleotide sequence ID" value="NZ_CP134146.1"/>
</dbReference>
<organism evidence="2 3">
    <name type="scientific">Thalassotalea nanhaiensis</name>
    <dbReference type="NCBI Taxonomy" id="3065648"/>
    <lineage>
        <taxon>Bacteria</taxon>
        <taxon>Pseudomonadati</taxon>
        <taxon>Pseudomonadota</taxon>
        <taxon>Gammaproteobacteria</taxon>
        <taxon>Alteromonadales</taxon>
        <taxon>Colwelliaceae</taxon>
        <taxon>Thalassotalea</taxon>
    </lineage>
</organism>
<dbReference type="InterPro" id="IPR002376">
    <property type="entry name" value="Formyl_transf_N"/>
</dbReference>
<evidence type="ECO:0000259" key="1">
    <source>
        <dbReference type="Pfam" id="PF00551"/>
    </source>
</evidence>
<dbReference type="EMBL" id="CP134146">
    <property type="protein sequence ID" value="WNC66935.1"/>
    <property type="molecule type" value="Genomic_DNA"/>
</dbReference>
<sequence length="279" mass="31775">MNITILANRDVASNFAINLLLPRLNKHHLTIFLSTKVGKQTNKPTALLELAFYEQELFNQVLSPKINAQHSEQTGFKTFEQLHDIVDGGVRELNNINTEEGFNLFNSSQPDLVISIRYGVIIKYNVINVPRNGVINLHSGILPDYRGVMATFWAMYKKEQRIGMTLHYISDGTIDTGRVIDKSSIDVNYQKSYLWHVLELYKEGTQLIINVVNKINQNLTITSSAQEEGGDYYTFPTTAEIETFINAGNSIISELEVNEFINQYYCFNVKLSELTQPEQ</sequence>
<dbReference type="Gene3D" id="3.40.50.170">
    <property type="entry name" value="Formyl transferase, N-terminal domain"/>
    <property type="match status" value="1"/>
</dbReference>
<dbReference type="CDD" id="cd08653">
    <property type="entry name" value="FMT_core_like_3"/>
    <property type="match status" value="1"/>
</dbReference>
<evidence type="ECO:0000313" key="3">
    <source>
        <dbReference type="Proteomes" id="UP001248581"/>
    </source>
</evidence>
<dbReference type="PANTHER" id="PTHR11138">
    <property type="entry name" value="METHIONYL-TRNA FORMYLTRANSFERASE"/>
    <property type="match status" value="1"/>
</dbReference>